<keyword evidence="4" id="KW-1185">Reference proteome</keyword>
<feature type="transmembrane region" description="Helical" evidence="1">
    <location>
        <begin position="24"/>
        <end position="44"/>
    </location>
</feature>
<feature type="transmembrane region" description="Helical" evidence="1">
    <location>
        <begin position="50"/>
        <end position="72"/>
    </location>
</feature>
<dbReference type="GO" id="GO:0030151">
    <property type="term" value="F:molybdenum ion binding"/>
    <property type="evidence" value="ECO:0007669"/>
    <property type="project" value="InterPro"/>
</dbReference>
<organism evidence="3 4">
    <name type="scientific">Pseudo-nitzschia multistriata</name>
    <dbReference type="NCBI Taxonomy" id="183589"/>
    <lineage>
        <taxon>Eukaryota</taxon>
        <taxon>Sar</taxon>
        <taxon>Stramenopiles</taxon>
        <taxon>Ochrophyta</taxon>
        <taxon>Bacillariophyta</taxon>
        <taxon>Bacillariophyceae</taxon>
        <taxon>Bacillariophycidae</taxon>
        <taxon>Bacillariales</taxon>
        <taxon>Bacillariaceae</taxon>
        <taxon>Pseudo-nitzschia</taxon>
    </lineage>
</organism>
<evidence type="ECO:0000259" key="2">
    <source>
        <dbReference type="PROSITE" id="PS51340"/>
    </source>
</evidence>
<protein>
    <recommendedName>
        <fullName evidence="2">MOSC domain-containing protein</fullName>
    </recommendedName>
</protein>
<dbReference type="GO" id="GO:0030170">
    <property type="term" value="F:pyridoxal phosphate binding"/>
    <property type="evidence" value="ECO:0007669"/>
    <property type="project" value="InterPro"/>
</dbReference>
<dbReference type="InterPro" id="IPR005303">
    <property type="entry name" value="MOCOS_middle"/>
</dbReference>
<dbReference type="GO" id="GO:0003824">
    <property type="term" value="F:catalytic activity"/>
    <property type="evidence" value="ECO:0007669"/>
    <property type="project" value="InterPro"/>
</dbReference>
<feature type="domain" description="MOSC" evidence="2">
    <location>
        <begin position="228"/>
        <end position="411"/>
    </location>
</feature>
<evidence type="ECO:0000256" key="1">
    <source>
        <dbReference type="SAM" id="Phobius"/>
    </source>
</evidence>
<dbReference type="PROSITE" id="PS51340">
    <property type="entry name" value="MOSC"/>
    <property type="match status" value="1"/>
</dbReference>
<dbReference type="EMBL" id="CAACVS010000346">
    <property type="protein sequence ID" value="VEU41343.1"/>
    <property type="molecule type" value="Genomic_DNA"/>
</dbReference>
<dbReference type="SUPFAM" id="SSF141673">
    <property type="entry name" value="MOSC N-terminal domain-like"/>
    <property type="match status" value="1"/>
</dbReference>
<dbReference type="OrthoDB" id="17255at2759"/>
<keyword evidence="1" id="KW-1133">Transmembrane helix</keyword>
<keyword evidence="1" id="KW-0472">Membrane</keyword>
<accession>A0A448ZH18</accession>
<gene>
    <name evidence="3" type="ORF">PSNMU_V1.4_AUG-EV-PASAV3_0082650</name>
</gene>
<dbReference type="Pfam" id="PF03476">
    <property type="entry name" value="MOSC_N"/>
    <property type="match status" value="1"/>
</dbReference>
<dbReference type="PANTHER" id="PTHR14237:SF19">
    <property type="entry name" value="MITOCHONDRIAL AMIDOXIME REDUCING COMPONENT 1"/>
    <property type="match status" value="1"/>
</dbReference>
<dbReference type="Pfam" id="PF03473">
    <property type="entry name" value="MOSC"/>
    <property type="match status" value="1"/>
</dbReference>
<evidence type="ECO:0000313" key="4">
    <source>
        <dbReference type="Proteomes" id="UP000291116"/>
    </source>
</evidence>
<dbReference type="AlphaFoldDB" id="A0A448ZH18"/>
<dbReference type="PANTHER" id="PTHR14237">
    <property type="entry name" value="MOLYBDOPTERIN COFACTOR SULFURASE MOSC"/>
    <property type="match status" value="1"/>
</dbReference>
<sequence>MPPTLSIADAVAAASEGLDSRATAVALAAIALSFLGGPTLVHLLRWMAAWFRLGVFLIGGGTTVGTVSDLYVHPVKSMRATRLEESALDRKGLENDRRFMVVYERPLPAHKTEWGKTDTTHRFLTQRQCPSLATISTAIDTVRTDDGKAERVLVLEQATVAPSSSAPKVSVRVPLARLDGKPETTYLAGIWDDVVAVEDLGERAAAFLQAIADADEELAASFEGGGRRPVVRLVRESLSPLSSLGLLKGGPETRAYVPAYAKAWHGGALGKPTLTDGFPVLIASEASLDVVNQRLVHKGGHKPISMSQFRPNIVIKRGSIEPFEEDRWKVVAIGNVVFAIVKACPRCKQSCTDQTTGTVSKAMEPLETMKAFRRAFGSAPKNGSVFFGQNAIPIGRLEGKTIKVGDPVRVLERGDPVYID</sequence>
<evidence type="ECO:0000313" key="3">
    <source>
        <dbReference type="EMBL" id="VEU41343.1"/>
    </source>
</evidence>
<dbReference type="SUPFAM" id="SSF50800">
    <property type="entry name" value="PK beta-barrel domain-like"/>
    <property type="match status" value="1"/>
</dbReference>
<name>A0A448ZH18_9STRA</name>
<dbReference type="InterPro" id="IPR005302">
    <property type="entry name" value="MoCF_Sase_C"/>
</dbReference>
<reference evidence="3 4" key="1">
    <citation type="submission" date="2019-01" db="EMBL/GenBank/DDBJ databases">
        <authorList>
            <person name="Ferrante I. M."/>
        </authorList>
    </citation>
    <scope>NUCLEOTIDE SEQUENCE [LARGE SCALE GENOMIC DNA]</scope>
    <source>
        <strain evidence="3 4">B856</strain>
    </source>
</reference>
<dbReference type="Proteomes" id="UP000291116">
    <property type="component" value="Unassembled WGS sequence"/>
</dbReference>
<proteinExistence type="predicted"/>
<dbReference type="InterPro" id="IPR011037">
    <property type="entry name" value="Pyrv_Knase-like_insert_dom_sf"/>
</dbReference>
<keyword evidence="1" id="KW-0812">Transmembrane</keyword>